<evidence type="ECO:0000313" key="10">
    <source>
        <dbReference type="Proteomes" id="UP001168821"/>
    </source>
</evidence>
<dbReference type="SUPFAM" id="SSF47769">
    <property type="entry name" value="SAM/Pointed domain"/>
    <property type="match status" value="1"/>
</dbReference>
<protein>
    <recommendedName>
        <fullName evidence="11">Protein kinase domain-containing protein</fullName>
    </recommendedName>
</protein>
<dbReference type="PROSITE" id="PS00109">
    <property type="entry name" value="PROTEIN_KINASE_TYR"/>
    <property type="match status" value="1"/>
</dbReference>
<dbReference type="SUPFAM" id="SSF56112">
    <property type="entry name" value="Protein kinase-like (PK-like)"/>
    <property type="match status" value="1"/>
</dbReference>
<comment type="caution">
    <text evidence="9">The sequence shown here is derived from an EMBL/GenBank/DDBJ whole genome shotgun (WGS) entry which is preliminary data.</text>
</comment>
<gene>
    <name evidence="9" type="ORF">Zmor_016352</name>
</gene>
<sequence>MRFPPLLRTLKLASNHHDIIVRRHMTLGRGGFGVVYKGSVHETPVAIKQLIISISDKACFYNELQVMRRVRHPNCVLFLGATMPPDPMCIVTEYIEKGNLQELIYNKNEVLNKTRILKYILDIARGMNYLHHNGIIHLDLTPANVLVTESYVCKVADFGLSKISEAYTKSITNRGGGTIFYTAPEVHRGKRVSRKVDVFSFGIILWELYYREKPFEGLLPHAVCYKTVSEDFRPEINEENVPFYYELMVQCWARKPKQRPDFDNVISQIKNFRKGRPPVYEVFVTSLFFAHLQKKLLKRQLLLRLVKLHLHAAALLSLHALWDEWQVLDWLEEVGMSHIIDKFHGQRITGEVLYYSPALIGGFGLSRVCSFQVLFTLTPNDLCIIGINSLGDRRKLLLAIRKLGGNLLHKPVSWSLFSCYPIEGPTKPNNGAPNEVP</sequence>
<dbReference type="InterPro" id="IPR051681">
    <property type="entry name" value="Ser/Thr_Kinases-Pseudokinases"/>
</dbReference>
<dbReference type="GO" id="GO:0004674">
    <property type="term" value="F:protein serine/threonine kinase activity"/>
    <property type="evidence" value="ECO:0007669"/>
    <property type="project" value="UniProtKB-KW"/>
</dbReference>
<evidence type="ECO:0000256" key="1">
    <source>
        <dbReference type="ARBA" id="ARBA00022527"/>
    </source>
</evidence>
<dbReference type="AlphaFoldDB" id="A0AA38HGF3"/>
<dbReference type="InterPro" id="IPR011009">
    <property type="entry name" value="Kinase-like_dom_sf"/>
</dbReference>
<evidence type="ECO:0000256" key="6">
    <source>
        <dbReference type="PROSITE-ProRule" id="PRU10141"/>
    </source>
</evidence>
<keyword evidence="1" id="KW-0723">Serine/threonine-protein kinase</keyword>
<name>A0AA38HGF3_9CUCU</name>
<organism evidence="9 10">
    <name type="scientific">Zophobas morio</name>
    <dbReference type="NCBI Taxonomy" id="2755281"/>
    <lineage>
        <taxon>Eukaryota</taxon>
        <taxon>Metazoa</taxon>
        <taxon>Ecdysozoa</taxon>
        <taxon>Arthropoda</taxon>
        <taxon>Hexapoda</taxon>
        <taxon>Insecta</taxon>
        <taxon>Pterygota</taxon>
        <taxon>Neoptera</taxon>
        <taxon>Endopterygota</taxon>
        <taxon>Coleoptera</taxon>
        <taxon>Polyphaga</taxon>
        <taxon>Cucujiformia</taxon>
        <taxon>Tenebrionidae</taxon>
        <taxon>Zophobas</taxon>
    </lineage>
</organism>
<dbReference type="Proteomes" id="UP001168821">
    <property type="component" value="Unassembled WGS sequence"/>
</dbReference>
<dbReference type="Gene3D" id="1.10.150.50">
    <property type="entry name" value="Transcription Factor, Ets-1"/>
    <property type="match status" value="2"/>
</dbReference>
<dbReference type="Pfam" id="PF07714">
    <property type="entry name" value="PK_Tyr_Ser-Thr"/>
    <property type="match status" value="1"/>
</dbReference>
<dbReference type="PROSITE" id="PS50105">
    <property type="entry name" value="SAM_DOMAIN"/>
    <property type="match status" value="1"/>
</dbReference>
<keyword evidence="2" id="KW-0808">Transferase</keyword>
<feature type="domain" description="SAM" evidence="8">
    <location>
        <begin position="322"/>
        <end position="406"/>
    </location>
</feature>
<keyword evidence="10" id="KW-1185">Reference proteome</keyword>
<dbReference type="InterPro" id="IPR017441">
    <property type="entry name" value="Protein_kinase_ATP_BS"/>
</dbReference>
<evidence type="ECO:0000256" key="5">
    <source>
        <dbReference type="ARBA" id="ARBA00022840"/>
    </source>
</evidence>
<dbReference type="InterPro" id="IPR000719">
    <property type="entry name" value="Prot_kinase_dom"/>
</dbReference>
<dbReference type="InterPro" id="IPR001660">
    <property type="entry name" value="SAM"/>
</dbReference>
<dbReference type="SMART" id="SM00454">
    <property type="entry name" value="SAM"/>
    <property type="match status" value="1"/>
</dbReference>
<dbReference type="Pfam" id="PF00536">
    <property type="entry name" value="SAM_1"/>
    <property type="match status" value="1"/>
</dbReference>
<dbReference type="InterPro" id="IPR013761">
    <property type="entry name" value="SAM/pointed_sf"/>
</dbReference>
<evidence type="ECO:0000256" key="2">
    <source>
        <dbReference type="ARBA" id="ARBA00022679"/>
    </source>
</evidence>
<keyword evidence="4" id="KW-0418">Kinase</keyword>
<keyword evidence="3 6" id="KW-0547">Nucleotide-binding</keyword>
<dbReference type="Gene3D" id="1.10.510.10">
    <property type="entry name" value="Transferase(Phosphotransferase) domain 1"/>
    <property type="match status" value="1"/>
</dbReference>
<evidence type="ECO:0000256" key="3">
    <source>
        <dbReference type="ARBA" id="ARBA00022741"/>
    </source>
</evidence>
<dbReference type="PROSITE" id="PS50011">
    <property type="entry name" value="PROTEIN_KINASE_DOM"/>
    <property type="match status" value="1"/>
</dbReference>
<dbReference type="CDD" id="cd13999">
    <property type="entry name" value="STKc_MAP3K-like"/>
    <property type="match status" value="1"/>
</dbReference>
<dbReference type="InterPro" id="IPR008266">
    <property type="entry name" value="Tyr_kinase_AS"/>
</dbReference>
<evidence type="ECO:0008006" key="11">
    <source>
        <dbReference type="Google" id="ProtNLM"/>
    </source>
</evidence>
<dbReference type="PROSITE" id="PS00107">
    <property type="entry name" value="PROTEIN_KINASE_ATP"/>
    <property type="match status" value="1"/>
</dbReference>
<dbReference type="CDD" id="cd09487">
    <property type="entry name" value="SAM_superfamily"/>
    <property type="match status" value="1"/>
</dbReference>
<keyword evidence="5 6" id="KW-0067">ATP-binding</keyword>
<feature type="domain" description="Protein kinase" evidence="7">
    <location>
        <begin position="21"/>
        <end position="273"/>
    </location>
</feature>
<dbReference type="PANTHER" id="PTHR44329">
    <property type="entry name" value="SERINE/THREONINE-PROTEIN KINASE TNNI3K-RELATED"/>
    <property type="match status" value="1"/>
</dbReference>
<feature type="binding site" evidence="6">
    <location>
        <position position="48"/>
    </location>
    <ligand>
        <name>ATP</name>
        <dbReference type="ChEBI" id="CHEBI:30616"/>
    </ligand>
</feature>
<evidence type="ECO:0000256" key="4">
    <source>
        <dbReference type="ARBA" id="ARBA00022777"/>
    </source>
</evidence>
<evidence type="ECO:0000259" key="7">
    <source>
        <dbReference type="PROSITE" id="PS50011"/>
    </source>
</evidence>
<dbReference type="InterPro" id="IPR001245">
    <property type="entry name" value="Ser-Thr/Tyr_kinase_cat_dom"/>
</dbReference>
<dbReference type="EMBL" id="JALNTZ010004094">
    <property type="protein sequence ID" value="KAJ3615522.1"/>
    <property type="molecule type" value="Genomic_DNA"/>
</dbReference>
<evidence type="ECO:0000313" key="9">
    <source>
        <dbReference type="EMBL" id="KAJ3615522.1"/>
    </source>
</evidence>
<dbReference type="GO" id="GO:0005524">
    <property type="term" value="F:ATP binding"/>
    <property type="evidence" value="ECO:0007669"/>
    <property type="project" value="UniProtKB-UniRule"/>
</dbReference>
<dbReference type="PRINTS" id="PR00109">
    <property type="entry name" value="TYRKINASE"/>
</dbReference>
<dbReference type="PANTHER" id="PTHR44329:SF288">
    <property type="entry name" value="MITOGEN-ACTIVATED PROTEIN KINASE KINASE KINASE 20"/>
    <property type="match status" value="1"/>
</dbReference>
<proteinExistence type="predicted"/>
<accession>A0AA38HGF3</accession>
<evidence type="ECO:0000259" key="8">
    <source>
        <dbReference type="PROSITE" id="PS50105"/>
    </source>
</evidence>
<reference evidence="9" key="1">
    <citation type="journal article" date="2023" name="G3 (Bethesda)">
        <title>Whole genome assemblies of Zophobas morio and Tenebrio molitor.</title>
        <authorList>
            <person name="Kaur S."/>
            <person name="Stinson S.A."/>
            <person name="diCenzo G.C."/>
        </authorList>
    </citation>
    <scope>NUCLEOTIDE SEQUENCE</scope>
    <source>
        <strain evidence="9">QUZm001</strain>
    </source>
</reference>